<keyword evidence="10" id="KW-1185">Reference proteome</keyword>
<dbReference type="SUPFAM" id="SSF52777">
    <property type="entry name" value="CoA-dependent acyltransferases"/>
    <property type="match status" value="2"/>
</dbReference>
<dbReference type="InterPro" id="IPR001242">
    <property type="entry name" value="Condensation_dom"/>
</dbReference>
<evidence type="ECO:0000259" key="8">
    <source>
        <dbReference type="PROSITE" id="PS52004"/>
    </source>
</evidence>
<dbReference type="InterPro" id="IPR023213">
    <property type="entry name" value="CAT-like_dom_sf"/>
</dbReference>
<dbReference type="InterPro" id="IPR045851">
    <property type="entry name" value="AMP-bd_C_sf"/>
</dbReference>
<dbReference type="Gene3D" id="3.40.50.12780">
    <property type="entry name" value="N-terminal domain of ligase-like"/>
    <property type="match status" value="1"/>
</dbReference>
<dbReference type="GO" id="GO:0017000">
    <property type="term" value="P:antibiotic biosynthetic process"/>
    <property type="evidence" value="ECO:0007669"/>
    <property type="project" value="UniProtKB-ARBA"/>
</dbReference>
<dbReference type="GO" id="GO:0006633">
    <property type="term" value="P:fatty acid biosynthetic process"/>
    <property type="evidence" value="ECO:0007669"/>
    <property type="project" value="InterPro"/>
</dbReference>
<dbReference type="GO" id="GO:0044550">
    <property type="term" value="P:secondary metabolite biosynthetic process"/>
    <property type="evidence" value="ECO:0007669"/>
    <property type="project" value="TreeGrafter"/>
</dbReference>
<reference evidence="9" key="1">
    <citation type="submission" date="2022-06" db="EMBL/GenBank/DDBJ databases">
        <title>WGS of actinobacteria.</title>
        <authorList>
            <person name="Thawai C."/>
        </authorList>
    </citation>
    <scope>NUCLEOTIDE SEQUENCE</scope>
    <source>
        <strain evidence="9">AA8</strain>
    </source>
</reference>
<protein>
    <submittedName>
        <fullName evidence="9">Amino acid adenylation domain-containing protein</fullName>
    </submittedName>
</protein>
<dbReference type="InterPro" id="IPR020841">
    <property type="entry name" value="PKS_Beta-ketoAc_synthase_dom"/>
</dbReference>
<evidence type="ECO:0000313" key="10">
    <source>
        <dbReference type="Proteomes" id="UP001142374"/>
    </source>
</evidence>
<keyword evidence="3" id="KW-0597">Phosphoprotein</keyword>
<dbReference type="SUPFAM" id="SSF53901">
    <property type="entry name" value="Thiolase-like"/>
    <property type="match status" value="1"/>
</dbReference>
<dbReference type="InterPro" id="IPR036736">
    <property type="entry name" value="ACP-like_sf"/>
</dbReference>
<dbReference type="SMART" id="SM01294">
    <property type="entry name" value="PKS_PP_betabranch"/>
    <property type="match status" value="1"/>
</dbReference>
<evidence type="ECO:0000256" key="6">
    <source>
        <dbReference type="SAM" id="MobiDB-lite"/>
    </source>
</evidence>
<dbReference type="InterPro" id="IPR042099">
    <property type="entry name" value="ANL_N_sf"/>
</dbReference>
<dbReference type="PANTHER" id="PTHR45527:SF1">
    <property type="entry name" value="FATTY ACID SYNTHASE"/>
    <property type="match status" value="1"/>
</dbReference>
<comment type="cofactor">
    <cofactor evidence="1">
        <name>pantetheine 4'-phosphate</name>
        <dbReference type="ChEBI" id="CHEBI:47942"/>
    </cofactor>
</comment>
<dbReference type="GO" id="GO:0043041">
    <property type="term" value="P:amino acid activation for nonribosomal peptide biosynthetic process"/>
    <property type="evidence" value="ECO:0007669"/>
    <property type="project" value="TreeGrafter"/>
</dbReference>
<name>A0A9X2LH76_9ACTN</name>
<dbReference type="GO" id="GO:0031177">
    <property type="term" value="F:phosphopantetheine binding"/>
    <property type="evidence" value="ECO:0007669"/>
    <property type="project" value="InterPro"/>
</dbReference>
<dbReference type="Pfam" id="PF02801">
    <property type="entry name" value="Ketoacyl-synt_C"/>
    <property type="match status" value="1"/>
</dbReference>
<dbReference type="Gene3D" id="1.10.1200.10">
    <property type="entry name" value="ACP-like"/>
    <property type="match status" value="1"/>
</dbReference>
<keyword evidence="5" id="KW-0012">Acyltransferase</keyword>
<dbReference type="PROSITE" id="PS00012">
    <property type="entry name" value="PHOSPHOPANTETHEINE"/>
    <property type="match status" value="1"/>
</dbReference>
<dbReference type="InterPro" id="IPR009081">
    <property type="entry name" value="PP-bd_ACP"/>
</dbReference>
<feature type="compositionally biased region" description="Pro residues" evidence="6">
    <location>
        <begin position="47"/>
        <end position="59"/>
    </location>
</feature>
<dbReference type="GO" id="GO:0005737">
    <property type="term" value="C:cytoplasm"/>
    <property type="evidence" value="ECO:0007669"/>
    <property type="project" value="TreeGrafter"/>
</dbReference>
<dbReference type="PROSITE" id="PS52004">
    <property type="entry name" value="KS3_2"/>
    <property type="match status" value="1"/>
</dbReference>
<gene>
    <name evidence="9" type="ORF">NQU55_08575</name>
</gene>
<dbReference type="CDD" id="cd19531">
    <property type="entry name" value="LCL_NRPS-like"/>
    <property type="match status" value="1"/>
</dbReference>
<sequence length="1563" mass="165194">MSTELRELLAAIAAGEMSDDVAELVLRRLAEPAPAQEPARAAGLEPEPQPQPEPDPGPYPLSRGQAALWAIHAANPQASSYNLPLGLWLGDGVDPDRLAEALAAVVRRHPGLCIAVRLGADGPVQQVTDRSAEVTRLDLRHVTDGEFATRVRNLVRRPFDLEHDALYRMWLLAAPGGGTLLLLVFHHLITDGVSSHLLLRDIVACHEALAGGRQLPPAEPATSYAEFVRWQREMLSGPEAEGHRTWWLDRLTGASTAPVLEAVADRPRRGPAAHEEGAMVQLRLSEATWSAVRDTARAARLTPFSVVLGAFAALLQRHSGLRDISVMVPTDGRPSQRFDRTVGYLINPVVLRLDCDPGRSFTELMDAVHARMAEAEEHSAYPFASVVDDLRRTSDAEAGFDIGFYMQQGVGGDQDMAAGQTVFRDALDLTQEGENDLVVEVVVRGPGALVYVKYDPERFDRSTAERLAEHYRLLLEAVTADPSRRVGDVELATDAERGAVERANATRRERPRDVTAAGLVLRQAEHAPERTAVADAEESLTYAELAGRTHALTRVLTARGVRPGDVVGVLVDRRAALVVTLLAIQAAGAAYVPLDPDFPAARLAHIATDAGLAAVVLGPDLADRLPEGTPGVRIPLTGPETAAPVAPVARRDGDLAYVLYTSGSTGEPKGVEVCHGNLVNLLDSTGDRPGCSADDTLLAVTTAGFDISGLELLLPLTRGATVRIAPSEALRDGFALADLIGESGATIVQATPATWEMLLHAGWTGRVRRILCGGEALTPELADRLLDRCDELWNMYGPTETTIWSSAQRVRRNAPVTVGTPIANTTFRTAGPDGAPVPFGAVGELLIGGDGVALGYRGRPELTAERFVADPATGERLYRTGDLARWSPTGEMVVLGRADRQVKLRGHRIELGEVEAAVRRTGEVGDVRVVVREDLAGQPQLVAFVTAGPDAAASAVRRIADRLPDYMVPSRTVALARFPLTPNAKVDTGPLTALSLDELVRRFGHAGGPAAGLVAAPSAAAPARPAAAGGDLVAWLRETTATVAGVPAQEIPVDRPLGEAGFDSIGFTRLAVALRERFGVPVRPTVFYAHPDLTSLAAFLGEAHPGAFTPAAPSAPAAAVSTAPALAPGTSAAADGYPPVAIVGIGGRLPSSATLEEFWGHLAAGRDLTRPYPLERGFSDRVFPERFRGSYVDDVDAFDAQLFRISPREAAQMDPQQRLLLHAAHEAVLDSGQVPAALAGSRTGVFVGLSGADYLSLLGPGSPEMGDHFLIGNVASIAANRISYVFDLHGPSAVFDTACSSSLVAVHRAARALQHGDCELALAGGANLLLSPHGFTGLRRAGMLSPDGRCKTFDERADGYGRGEGVVLLALKLLDRALADGDPVHGVLIGSAENHGGHTHSLTVPNPQAQREVVLAAHRAAAVAPDTIGYIEAHGTGTPLGDPIEIDALKEAFGRLYGDWGIPVPPGRTGVGSVKTNIGHLEAAAGVAGIVKVLLAMRHRTLPGLVDLRATNPEIDLSGSPFRIQSGRQAWDTPDGEPARAGISSFGMGGSNVHVVVEEAGKR</sequence>
<dbReference type="InterPro" id="IPR018201">
    <property type="entry name" value="Ketoacyl_synth_AS"/>
</dbReference>
<keyword evidence="4" id="KW-0808">Transferase</keyword>
<dbReference type="Pfam" id="PF00668">
    <property type="entry name" value="Condensation"/>
    <property type="match status" value="1"/>
</dbReference>
<dbReference type="Gene3D" id="3.30.559.30">
    <property type="entry name" value="Nonribosomal peptide synthetase, condensation domain"/>
    <property type="match status" value="1"/>
</dbReference>
<dbReference type="InterPro" id="IPR014031">
    <property type="entry name" value="Ketoacyl_synth_C"/>
</dbReference>
<dbReference type="InterPro" id="IPR020806">
    <property type="entry name" value="PKS_PP-bd"/>
</dbReference>
<dbReference type="PROSITE" id="PS00606">
    <property type="entry name" value="KS3_1"/>
    <property type="match status" value="1"/>
</dbReference>
<evidence type="ECO:0000256" key="1">
    <source>
        <dbReference type="ARBA" id="ARBA00001957"/>
    </source>
</evidence>
<dbReference type="Pfam" id="PF00550">
    <property type="entry name" value="PP-binding"/>
    <property type="match status" value="1"/>
</dbReference>
<dbReference type="RefSeq" id="WP_256790182.1">
    <property type="nucleotide sequence ID" value="NZ_JANIID010000005.1"/>
</dbReference>
<dbReference type="Gene3D" id="3.40.47.10">
    <property type="match status" value="1"/>
</dbReference>
<dbReference type="PANTHER" id="PTHR45527">
    <property type="entry name" value="NONRIBOSOMAL PEPTIDE SYNTHETASE"/>
    <property type="match status" value="1"/>
</dbReference>
<dbReference type="Pfam" id="PF00109">
    <property type="entry name" value="ketoacyl-synt"/>
    <property type="match status" value="1"/>
</dbReference>
<dbReference type="Gene3D" id="3.30.300.30">
    <property type="match status" value="1"/>
</dbReference>
<feature type="domain" description="Ketosynthase family 3 (KS3)" evidence="8">
    <location>
        <begin position="1137"/>
        <end position="1559"/>
    </location>
</feature>
<dbReference type="InterPro" id="IPR000873">
    <property type="entry name" value="AMP-dep_synth/lig_dom"/>
</dbReference>
<evidence type="ECO:0000256" key="5">
    <source>
        <dbReference type="ARBA" id="ARBA00023315"/>
    </source>
</evidence>
<dbReference type="SUPFAM" id="SSF47336">
    <property type="entry name" value="ACP-like"/>
    <property type="match status" value="1"/>
</dbReference>
<dbReference type="SUPFAM" id="SSF56801">
    <property type="entry name" value="Acetyl-CoA synthetase-like"/>
    <property type="match status" value="1"/>
</dbReference>
<dbReference type="PROSITE" id="PS50075">
    <property type="entry name" value="CARRIER"/>
    <property type="match status" value="1"/>
</dbReference>
<evidence type="ECO:0000256" key="3">
    <source>
        <dbReference type="ARBA" id="ARBA00022553"/>
    </source>
</evidence>
<dbReference type="GO" id="GO:0004315">
    <property type="term" value="F:3-oxoacyl-[acyl-carrier-protein] synthase activity"/>
    <property type="evidence" value="ECO:0007669"/>
    <property type="project" value="InterPro"/>
</dbReference>
<feature type="compositionally biased region" description="Low complexity" evidence="6">
    <location>
        <begin position="32"/>
        <end position="46"/>
    </location>
</feature>
<dbReference type="InterPro" id="IPR025110">
    <property type="entry name" value="AMP-bd_C"/>
</dbReference>
<dbReference type="Proteomes" id="UP001142374">
    <property type="component" value="Unassembled WGS sequence"/>
</dbReference>
<dbReference type="Gene3D" id="3.30.559.10">
    <property type="entry name" value="Chloramphenicol acetyltransferase-like domain"/>
    <property type="match status" value="1"/>
</dbReference>
<accession>A0A9X2LH76</accession>
<dbReference type="SMART" id="SM00823">
    <property type="entry name" value="PKS_PP"/>
    <property type="match status" value="1"/>
</dbReference>
<evidence type="ECO:0000256" key="4">
    <source>
        <dbReference type="ARBA" id="ARBA00022679"/>
    </source>
</evidence>
<dbReference type="InterPro" id="IPR016039">
    <property type="entry name" value="Thiolase-like"/>
</dbReference>
<evidence type="ECO:0000259" key="7">
    <source>
        <dbReference type="PROSITE" id="PS50075"/>
    </source>
</evidence>
<dbReference type="InterPro" id="IPR010071">
    <property type="entry name" value="AA_adenyl_dom"/>
</dbReference>
<organism evidence="9 10">
    <name type="scientific">Streptomyces telluris</name>
    <dbReference type="NCBI Taxonomy" id="2720021"/>
    <lineage>
        <taxon>Bacteria</taxon>
        <taxon>Bacillati</taxon>
        <taxon>Actinomycetota</taxon>
        <taxon>Actinomycetes</taxon>
        <taxon>Kitasatosporales</taxon>
        <taxon>Streptomycetaceae</taxon>
        <taxon>Streptomyces</taxon>
    </lineage>
</organism>
<evidence type="ECO:0000313" key="9">
    <source>
        <dbReference type="EMBL" id="MCQ8769835.1"/>
    </source>
</evidence>
<keyword evidence="2" id="KW-0596">Phosphopantetheine</keyword>
<feature type="domain" description="Carrier" evidence="7">
    <location>
        <begin position="1027"/>
        <end position="1104"/>
    </location>
</feature>
<dbReference type="InterPro" id="IPR014030">
    <property type="entry name" value="Ketoacyl_synth_N"/>
</dbReference>
<dbReference type="InterPro" id="IPR006162">
    <property type="entry name" value="Ppantetheine_attach_site"/>
</dbReference>
<evidence type="ECO:0000256" key="2">
    <source>
        <dbReference type="ARBA" id="ARBA00022450"/>
    </source>
</evidence>
<proteinExistence type="predicted"/>
<dbReference type="CDD" id="cd00833">
    <property type="entry name" value="PKS"/>
    <property type="match status" value="1"/>
</dbReference>
<dbReference type="PROSITE" id="PS00455">
    <property type="entry name" value="AMP_BINDING"/>
    <property type="match status" value="1"/>
</dbReference>
<dbReference type="SMART" id="SM00825">
    <property type="entry name" value="PKS_KS"/>
    <property type="match status" value="1"/>
</dbReference>
<dbReference type="Pfam" id="PF13193">
    <property type="entry name" value="AMP-binding_C"/>
    <property type="match status" value="1"/>
</dbReference>
<dbReference type="EMBL" id="JANIID010000005">
    <property type="protein sequence ID" value="MCQ8769835.1"/>
    <property type="molecule type" value="Genomic_DNA"/>
</dbReference>
<dbReference type="NCBIfam" id="TIGR01733">
    <property type="entry name" value="AA-adenyl-dom"/>
    <property type="match status" value="1"/>
</dbReference>
<comment type="caution">
    <text evidence="9">The sequence shown here is derived from an EMBL/GenBank/DDBJ whole genome shotgun (WGS) entry which is preliminary data.</text>
</comment>
<dbReference type="Pfam" id="PF00501">
    <property type="entry name" value="AMP-binding"/>
    <property type="match status" value="1"/>
</dbReference>
<dbReference type="InterPro" id="IPR020845">
    <property type="entry name" value="AMP-binding_CS"/>
</dbReference>
<feature type="region of interest" description="Disordered" evidence="6">
    <location>
        <begin position="32"/>
        <end position="62"/>
    </location>
</feature>